<evidence type="ECO:0000259" key="1">
    <source>
        <dbReference type="Pfam" id="PF13966"/>
    </source>
</evidence>
<feature type="domain" description="Reverse transcriptase zinc-binding" evidence="1">
    <location>
        <begin position="106"/>
        <end position="176"/>
    </location>
</feature>
<dbReference type="AlphaFoldDB" id="A0A9D4Y3K9"/>
<evidence type="ECO:0000313" key="2">
    <source>
        <dbReference type="EMBL" id="KAI5430300.1"/>
    </source>
</evidence>
<sequence>MMFKVDFAQAYDYVNWDYLRGMLIKLGFGLKVMHWMEKGVFSSSMFVLINENPTKYFEVGRSLMQVNSGFFKGFQVNESVAYNLIQFVDDTILGLEDDQVNDILRKALKFMWETKVLNKVKTLCWRFLQNKLPTRLQLRARNIIHDPYELVCVFCFHQEEDVDHLFLRCAVLLNVWSNICSWTGYDVVVDVNLLEHLFRSRSYCSGLVECKRLSIIWMAFCWLIYNKRNEMTFGDPIASVIKVVRLEILRKIGLG</sequence>
<gene>
    <name evidence="2" type="ORF">KIW84_034764</name>
</gene>
<dbReference type="Proteomes" id="UP001058974">
    <property type="component" value="Chromosome 3"/>
</dbReference>
<dbReference type="Gramene" id="Psat03G0476400-T1">
    <property type="protein sequence ID" value="KAI5430300.1"/>
    <property type="gene ID" value="KIW84_034764"/>
</dbReference>
<protein>
    <recommendedName>
        <fullName evidence="1">Reverse transcriptase zinc-binding domain-containing protein</fullName>
    </recommendedName>
</protein>
<dbReference type="PANTHER" id="PTHR33116">
    <property type="entry name" value="REVERSE TRANSCRIPTASE ZINC-BINDING DOMAIN-CONTAINING PROTEIN-RELATED-RELATED"/>
    <property type="match status" value="1"/>
</dbReference>
<dbReference type="InterPro" id="IPR026960">
    <property type="entry name" value="RVT-Znf"/>
</dbReference>
<comment type="caution">
    <text evidence="2">The sequence shown here is derived from an EMBL/GenBank/DDBJ whole genome shotgun (WGS) entry which is preliminary data.</text>
</comment>
<reference evidence="2 3" key="1">
    <citation type="journal article" date="2022" name="Nat. Genet.">
        <title>Improved pea reference genome and pan-genome highlight genomic features and evolutionary characteristics.</title>
        <authorList>
            <person name="Yang T."/>
            <person name="Liu R."/>
            <person name="Luo Y."/>
            <person name="Hu S."/>
            <person name="Wang D."/>
            <person name="Wang C."/>
            <person name="Pandey M.K."/>
            <person name="Ge S."/>
            <person name="Xu Q."/>
            <person name="Li N."/>
            <person name="Li G."/>
            <person name="Huang Y."/>
            <person name="Saxena R.K."/>
            <person name="Ji Y."/>
            <person name="Li M."/>
            <person name="Yan X."/>
            <person name="He Y."/>
            <person name="Liu Y."/>
            <person name="Wang X."/>
            <person name="Xiang C."/>
            <person name="Varshney R.K."/>
            <person name="Ding H."/>
            <person name="Gao S."/>
            <person name="Zong X."/>
        </authorList>
    </citation>
    <scope>NUCLEOTIDE SEQUENCE [LARGE SCALE GENOMIC DNA]</scope>
    <source>
        <strain evidence="2 3">cv. Zhongwan 6</strain>
    </source>
</reference>
<evidence type="ECO:0000313" key="3">
    <source>
        <dbReference type="Proteomes" id="UP001058974"/>
    </source>
</evidence>
<dbReference type="Pfam" id="PF13966">
    <property type="entry name" value="zf-RVT"/>
    <property type="match status" value="1"/>
</dbReference>
<organism evidence="2 3">
    <name type="scientific">Pisum sativum</name>
    <name type="common">Garden pea</name>
    <name type="synonym">Lathyrus oleraceus</name>
    <dbReference type="NCBI Taxonomy" id="3888"/>
    <lineage>
        <taxon>Eukaryota</taxon>
        <taxon>Viridiplantae</taxon>
        <taxon>Streptophyta</taxon>
        <taxon>Embryophyta</taxon>
        <taxon>Tracheophyta</taxon>
        <taxon>Spermatophyta</taxon>
        <taxon>Magnoliopsida</taxon>
        <taxon>eudicotyledons</taxon>
        <taxon>Gunneridae</taxon>
        <taxon>Pentapetalae</taxon>
        <taxon>rosids</taxon>
        <taxon>fabids</taxon>
        <taxon>Fabales</taxon>
        <taxon>Fabaceae</taxon>
        <taxon>Papilionoideae</taxon>
        <taxon>50 kb inversion clade</taxon>
        <taxon>NPAAA clade</taxon>
        <taxon>Hologalegina</taxon>
        <taxon>IRL clade</taxon>
        <taxon>Fabeae</taxon>
        <taxon>Lathyrus</taxon>
    </lineage>
</organism>
<accession>A0A9D4Y3K9</accession>
<dbReference type="EMBL" id="JAMSHJ010000003">
    <property type="protein sequence ID" value="KAI5430300.1"/>
    <property type="molecule type" value="Genomic_DNA"/>
</dbReference>
<keyword evidence="3" id="KW-1185">Reference proteome</keyword>
<proteinExistence type="predicted"/>
<dbReference type="PANTHER" id="PTHR33116:SF79">
    <property type="entry name" value="REVERSE TRANSCRIPTASE DOMAIN, ZINC FINGER, CCHC-TYPE-RELATED"/>
    <property type="match status" value="1"/>
</dbReference>
<name>A0A9D4Y3K9_PEA</name>